<comment type="caution">
    <text evidence="1">The sequence shown here is derived from an EMBL/GenBank/DDBJ whole genome shotgun (WGS) entry which is preliminary data.</text>
</comment>
<name>A0AAD6Z7V0_9AGAR</name>
<dbReference type="Proteomes" id="UP001218218">
    <property type="component" value="Unassembled WGS sequence"/>
</dbReference>
<evidence type="ECO:0000313" key="1">
    <source>
        <dbReference type="EMBL" id="KAJ7310807.1"/>
    </source>
</evidence>
<keyword evidence="2" id="KW-1185">Reference proteome</keyword>
<dbReference type="AlphaFoldDB" id="A0AAD6Z7V0"/>
<protein>
    <submittedName>
        <fullName evidence="1">Uncharacterized protein</fullName>
    </submittedName>
</protein>
<accession>A0AAD6Z7V0</accession>
<organism evidence="1 2">
    <name type="scientific">Mycena albidolilacea</name>
    <dbReference type="NCBI Taxonomy" id="1033008"/>
    <lineage>
        <taxon>Eukaryota</taxon>
        <taxon>Fungi</taxon>
        <taxon>Dikarya</taxon>
        <taxon>Basidiomycota</taxon>
        <taxon>Agaricomycotina</taxon>
        <taxon>Agaricomycetes</taxon>
        <taxon>Agaricomycetidae</taxon>
        <taxon>Agaricales</taxon>
        <taxon>Marasmiineae</taxon>
        <taxon>Mycenaceae</taxon>
        <taxon>Mycena</taxon>
    </lineage>
</organism>
<gene>
    <name evidence="1" type="ORF">DFH08DRAFT_898403</name>
</gene>
<sequence length="159" mass="17649">MQTKWLTRAARQRRWRWRRPAPARTSMWAVVSAQPNGNVPDSQIVIVPAATARRASSPVVRVVGAVHWGGSERGTGRVRYTTLRERYASVDANGAGDETRWLYTWWASNHHCPYDVEHLASRSAKQRRRGLVRASLLEAVGSPCSIQESIGACGEGATL</sequence>
<dbReference type="EMBL" id="JARIHO010000077">
    <property type="protein sequence ID" value="KAJ7310807.1"/>
    <property type="molecule type" value="Genomic_DNA"/>
</dbReference>
<evidence type="ECO:0000313" key="2">
    <source>
        <dbReference type="Proteomes" id="UP001218218"/>
    </source>
</evidence>
<proteinExistence type="predicted"/>
<reference evidence="1" key="1">
    <citation type="submission" date="2023-03" db="EMBL/GenBank/DDBJ databases">
        <title>Massive genome expansion in bonnet fungi (Mycena s.s.) driven by repeated elements and novel gene families across ecological guilds.</title>
        <authorList>
            <consortium name="Lawrence Berkeley National Laboratory"/>
            <person name="Harder C.B."/>
            <person name="Miyauchi S."/>
            <person name="Viragh M."/>
            <person name="Kuo A."/>
            <person name="Thoen E."/>
            <person name="Andreopoulos B."/>
            <person name="Lu D."/>
            <person name="Skrede I."/>
            <person name="Drula E."/>
            <person name="Henrissat B."/>
            <person name="Morin E."/>
            <person name="Kohler A."/>
            <person name="Barry K."/>
            <person name="LaButti K."/>
            <person name="Morin E."/>
            <person name="Salamov A."/>
            <person name="Lipzen A."/>
            <person name="Mereny Z."/>
            <person name="Hegedus B."/>
            <person name="Baldrian P."/>
            <person name="Stursova M."/>
            <person name="Weitz H."/>
            <person name="Taylor A."/>
            <person name="Grigoriev I.V."/>
            <person name="Nagy L.G."/>
            <person name="Martin F."/>
            <person name="Kauserud H."/>
        </authorList>
    </citation>
    <scope>NUCLEOTIDE SEQUENCE</scope>
    <source>
        <strain evidence="1">CBHHK002</strain>
    </source>
</reference>